<evidence type="ECO:0000313" key="3">
    <source>
        <dbReference type="EMBL" id="SHF18044.1"/>
    </source>
</evidence>
<accession>A0A1M4ZJ43</accession>
<dbReference type="RefSeq" id="WP_073362418.1">
    <property type="nucleotide sequence ID" value="NZ_FQVQ01000004.1"/>
</dbReference>
<feature type="domain" description="Peptidase M14" evidence="2">
    <location>
        <begin position="11"/>
        <end position="266"/>
    </location>
</feature>
<evidence type="ECO:0000259" key="2">
    <source>
        <dbReference type="PROSITE" id="PS52035"/>
    </source>
</evidence>
<dbReference type="GO" id="GO:0006508">
    <property type="term" value="P:proteolysis"/>
    <property type="evidence" value="ECO:0007669"/>
    <property type="project" value="InterPro"/>
</dbReference>
<protein>
    <submittedName>
        <fullName evidence="3">Zinc carboxypeptidase</fullName>
    </submittedName>
</protein>
<evidence type="ECO:0000256" key="1">
    <source>
        <dbReference type="PROSITE-ProRule" id="PRU01379"/>
    </source>
</evidence>
<sequence length="381" mass="43375">MDYLALFQIYKQHSLFGRYVPLAAVERVAQELGLSLNVKGYSVQQRPLYHLEIGSGNYKVLLWSQMHGNESTTTKALFDFIAFLGSEAPEAKRLCAHFRFCILPLVNPDGAEVYTRVNANGVDLNRDAVALTQPESRFLREVFEAFQPDLAYNLHDQRTIFGAGDSGLPATVSFLAPAYDEERSVNEVRTRAMQIIVAMNAELQRHIPNQVGRFDDAFNLNCIGDYFTHRGVPTVLFEAGHYPNDYHREFTRKMIFIALLSGLKHVYENDVVSNKIDLYLQIPQNNSVFYDFIYKNIKINYDGKEIITNFAAQYREELIDGKIHLNAYISAVGDLEGKRGHYNFNAHKMSYSDGKEDIPKIDEKADFCLGKTINFVNGIKI</sequence>
<reference evidence="3 4" key="1">
    <citation type="submission" date="2016-11" db="EMBL/GenBank/DDBJ databases">
        <authorList>
            <person name="Jaros S."/>
            <person name="Januszkiewicz K."/>
            <person name="Wedrychowicz H."/>
        </authorList>
    </citation>
    <scope>NUCLEOTIDE SEQUENCE [LARGE SCALE GENOMIC DNA]</scope>
    <source>
        <strain evidence="3 4">DSM 25660</strain>
    </source>
</reference>
<dbReference type="SUPFAM" id="SSF53187">
    <property type="entry name" value="Zn-dependent exopeptidases"/>
    <property type="match status" value="1"/>
</dbReference>
<gene>
    <name evidence="3" type="ORF">SAMN05444377_104207</name>
</gene>
<evidence type="ECO:0000313" key="4">
    <source>
        <dbReference type="Proteomes" id="UP000184147"/>
    </source>
</evidence>
<dbReference type="AlphaFoldDB" id="A0A1M4ZJ43"/>
<proteinExistence type="inferred from homology"/>
<keyword evidence="4" id="KW-1185">Reference proteome</keyword>
<organism evidence="3 4">
    <name type="scientific">Flavobacterium fontis</name>
    <dbReference type="NCBI Taxonomy" id="1124188"/>
    <lineage>
        <taxon>Bacteria</taxon>
        <taxon>Pseudomonadati</taxon>
        <taxon>Bacteroidota</taxon>
        <taxon>Flavobacteriia</taxon>
        <taxon>Flavobacteriales</taxon>
        <taxon>Flavobacteriaceae</taxon>
        <taxon>Flavobacterium</taxon>
    </lineage>
</organism>
<dbReference type="InterPro" id="IPR000834">
    <property type="entry name" value="Peptidase_M14"/>
</dbReference>
<dbReference type="STRING" id="1124188.SAMN05444377_104207"/>
<dbReference type="Gene3D" id="3.40.630.10">
    <property type="entry name" value="Zn peptidases"/>
    <property type="match status" value="1"/>
</dbReference>
<dbReference type="Proteomes" id="UP000184147">
    <property type="component" value="Unassembled WGS sequence"/>
</dbReference>
<dbReference type="OrthoDB" id="1119199at2"/>
<dbReference type="Pfam" id="PF00246">
    <property type="entry name" value="Peptidase_M14"/>
    <property type="match status" value="1"/>
</dbReference>
<keyword evidence="3" id="KW-0378">Hydrolase</keyword>
<comment type="caution">
    <text evidence="1">Lacks conserved residue(s) required for the propagation of feature annotation.</text>
</comment>
<dbReference type="GO" id="GO:0004181">
    <property type="term" value="F:metallocarboxypeptidase activity"/>
    <property type="evidence" value="ECO:0007669"/>
    <property type="project" value="InterPro"/>
</dbReference>
<dbReference type="PROSITE" id="PS52035">
    <property type="entry name" value="PEPTIDASE_M14"/>
    <property type="match status" value="1"/>
</dbReference>
<keyword evidence="3" id="KW-0121">Carboxypeptidase</keyword>
<name>A0A1M4ZJ43_9FLAO</name>
<keyword evidence="3" id="KW-0645">Protease</keyword>
<comment type="similarity">
    <text evidence="1">Belongs to the peptidase M14 family.</text>
</comment>
<dbReference type="GO" id="GO:0008270">
    <property type="term" value="F:zinc ion binding"/>
    <property type="evidence" value="ECO:0007669"/>
    <property type="project" value="InterPro"/>
</dbReference>
<dbReference type="CDD" id="cd06239">
    <property type="entry name" value="M14-like"/>
    <property type="match status" value="1"/>
</dbReference>
<dbReference type="EMBL" id="FQVQ01000004">
    <property type="protein sequence ID" value="SHF18044.1"/>
    <property type="molecule type" value="Genomic_DNA"/>
</dbReference>